<organism evidence="16 17">
    <name type="scientific">Ganoderma sinense ZZ0214-1</name>
    <dbReference type="NCBI Taxonomy" id="1077348"/>
    <lineage>
        <taxon>Eukaryota</taxon>
        <taxon>Fungi</taxon>
        <taxon>Dikarya</taxon>
        <taxon>Basidiomycota</taxon>
        <taxon>Agaricomycotina</taxon>
        <taxon>Agaricomycetes</taxon>
        <taxon>Polyporales</taxon>
        <taxon>Polyporaceae</taxon>
        <taxon>Ganoderma</taxon>
    </lineage>
</organism>
<dbReference type="InterPro" id="IPR001128">
    <property type="entry name" value="Cyt_P450"/>
</dbReference>
<dbReference type="InterPro" id="IPR002401">
    <property type="entry name" value="Cyt_P450_E_grp-I"/>
</dbReference>
<dbReference type="InterPro" id="IPR050364">
    <property type="entry name" value="Cytochrome_P450_fung"/>
</dbReference>
<evidence type="ECO:0000313" key="17">
    <source>
        <dbReference type="Proteomes" id="UP000230002"/>
    </source>
</evidence>
<evidence type="ECO:0000256" key="10">
    <source>
        <dbReference type="ARBA" id="ARBA00023004"/>
    </source>
</evidence>
<dbReference type="GO" id="GO:0005506">
    <property type="term" value="F:iron ion binding"/>
    <property type="evidence" value="ECO:0007669"/>
    <property type="project" value="InterPro"/>
</dbReference>
<keyword evidence="17" id="KW-1185">Reference proteome</keyword>
<dbReference type="PROSITE" id="PS00086">
    <property type="entry name" value="CYTOCHROME_P450"/>
    <property type="match status" value="1"/>
</dbReference>
<dbReference type="GO" id="GO:0016020">
    <property type="term" value="C:membrane"/>
    <property type="evidence" value="ECO:0007669"/>
    <property type="project" value="UniProtKB-SubCell"/>
</dbReference>
<comment type="subcellular location">
    <subcellularLocation>
        <location evidence="2">Membrane</location>
    </subcellularLocation>
</comment>
<evidence type="ECO:0000256" key="14">
    <source>
        <dbReference type="RuleBase" id="RU000461"/>
    </source>
</evidence>
<feature type="signal peptide" evidence="15">
    <location>
        <begin position="1"/>
        <end position="30"/>
    </location>
</feature>
<keyword evidence="12" id="KW-0472">Membrane</keyword>
<evidence type="ECO:0000256" key="7">
    <source>
        <dbReference type="ARBA" id="ARBA00022723"/>
    </source>
</evidence>
<keyword evidence="10 13" id="KW-0408">Iron</keyword>
<evidence type="ECO:0000256" key="4">
    <source>
        <dbReference type="ARBA" id="ARBA00010617"/>
    </source>
</evidence>
<evidence type="ECO:0000256" key="13">
    <source>
        <dbReference type="PIRSR" id="PIRSR602401-1"/>
    </source>
</evidence>
<comment type="similarity">
    <text evidence="4 14">Belongs to the cytochrome P450 family.</text>
</comment>
<dbReference type="SUPFAM" id="SSF48264">
    <property type="entry name" value="Cytochrome P450"/>
    <property type="match status" value="1"/>
</dbReference>
<keyword evidence="9 14" id="KW-0560">Oxidoreductase</keyword>
<evidence type="ECO:0000256" key="6">
    <source>
        <dbReference type="ARBA" id="ARBA00022692"/>
    </source>
</evidence>
<keyword evidence="11 14" id="KW-0503">Monooxygenase</keyword>
<evidence type="ECO:0000256" key="15">
    <source>
        <dbReference type="SAM" id="SignalP"/>
    </source>
</evidence>
<dbReference type="AlphaFoldDB" id="A0A2G8RQH9"/>
<keyword evidence="7 13" id="KW-0479">Metal-binding</keyword>
<dbReference type="InterPro" id="IPR017972">
    <property type="entry name" value="Cyt_P450_CS"/>
</dbReference>
<dbReference type="Pfam" id="PF00067">
    <property type="entry name" value="p450"/>
    <property type="match status" value="1"/>
</dbReference>
<comment type="cofactor">
    <cofactor evidence="1 13">
        <name>heme</name>
        <dbReference type="ChEBI" id="CHEBI:30413"/>
    </cofactor>
</comment>
<evidence type="ECO:0000256" key="2">
    <source>
        <dbReference type="ARBA" id="ARBA00004370"/>
    </source>
</evidence>
<accession>A0A2G8RQH9</accession>
<dbReference type="GO" id="GO:0020037">
    <property type="term" value="F:heme binding"/>
    <property type="evidence" value="ECO:0007669"/>
    <property type="project" value="InterPro"/>
</dbReference>
<keyword evidence="6" id="KW-0812">Transmembrane</keyword>
<dbReference type="InterPro" id="IPR036396">
    <property type="entry name" value="Cyt_P450_sf"/>
</dbReference>
<dbReference type="GO" id="GO:0004497">
    <property type="term" value="F:monooxygenase activity"/>
    <property type="evidence" value="ECO:0007669"/>
    <property type="project" value="UniProtKB-KW"/>
</dbReference>
<evidence type="ECO:0000256" key="9">
    <source>
        <dbReference type="ARBA" id="ARBA00023002"/>
    </source>
</evidence>
<comment type="caution">
    <text evidence="16">The sequence shown here is derived from an EMBL/GenBank/DDBJ whole genome shotgun (WGS) entry which is preliminary data.</text>
</comment>
<dbReference type="OrthoDB" id="2789670at2759"/>
<proteinExistence type="inferred from homology"/>
<dbReference type="GO" id="GO:0016705">
    <property type="term" value="F:oxidoreductase activity, acting on paired donors, with incorporation or reduction of molecular oxygen"/>
    <property type="evidence" value="ECO:0007669"/>
    <property type="project" value="InterPro"/>
</dbReference>
<evidence type="ECO:0000256" key="8">
    <source>
        <dbReference type="ARBA" id="ARBA00022989"/>
    </source>
</evidence>
<comment type="pathway">
    <text evidence="3">Secondary metabolite biosynthesis.</text>
</comment>
<reference evidence="16 17" key="1">
    <citation type="journal article" date="2015" name="Sci. Rep.">
        <title>Chromosome-level genome map provides insights into diverse defense mechanisms in the medicinal fungus Ganoderma sinense.</title>
        <authorList>
            <person name="Zhu Y."/>
            <person name="Xu J."/>
            <person name="Sun C."/>
            <person name="Zhou S."/>
            <person name="Xu H."/>
            <person name="Nelson D.R."/>
            <person name="Qian J."/>
            <person name="Song J."/>
            <person name="Luo H."/>
            <person name="Xiang L."/>
            <person name="Li Y."/>
            <person name="Xu Z."/>
            <person name="Ji A."/>
            <person name="Wang L."/>
            <person name="Lu S."/>
            <person name="Hayward A."/>
            <person name="Sun W."/>
            <person name="Li X."/>
            <person name="Schwartz D.C."/>
            <person name="Wang Y."/>
            <person name="Chen S."/>
        </authorList>
    </citation>
    <scope>NUCLEOTIDE SEQUENCE [LARGE SCALE GENOMIC DNA]</scope>
    <source>
        <strain evidence="16 17">ZZ0214-1</strain>
    </source>
</reference>
<dbReference type="CDD" id="cd11065">
    <property type="entry name" value="CYP64-like"/>
    <property type="match status" value="1"/>
</dbReference>
<name>A0A2G8RQH9_9APHY</name>
<sequence length="519" mass="59455">MDFLFNSGLLPSFLALTVVLFLLLVWRVKASHLNAHLPPSPPSDPFIGHCRIFPRSYQAEVFFEWSKTYGDIFYLEILGRKIVIVNNYEMANELMDKRSANYSDRPVFPLFMNLGWGISVTFLRYGPQFFKQRRILQQYLAKTEVPRFRPIHTDEARKMLKNLVDRPADFDWLVRRYVSAAAFGAAVIMKIAYGHEIERDDDEHIKMTENVSLAHVDAGDPGTAPVDFFPILQYLPWWFPGCWFNRVIHNWSWAIKKFHDYPFEQVQRKMADGHAPPSFLLTYLEEFSKPDYTGEHSLDDLKHATGAIYAGGAETTYSTINTFILAMVLHPEVLAKAHEEIDRVVGPKRLPDFDDRENLPYIEAIFQEVLRWRPVVPLGIPHSTMEDDTFNGMFIPKGTMVFANAWSMAMDTRVYHDPELFKPERFLPGTHGAPEQFPHASFGFGRRICPGRFLGMNSVWMAIVSLAATMDIRKAKGPDGEEITPKGEYTSGLSSFPKPFPADIHPRSAEARCLIMSHV</sequence>
<keyword evidence="15" id="KW-0732">Signal</keyword>
<feature type="chain" id="PRO_5013909929" evidence="15">
    <location>
        <begin position="31"/>
        <end position="519"/>
    </location>
</feature>
<dbReference type="STRING" id="1077348.A0A2G8RQH9"/>
<evidence type="ECO:0000256" key="12">
    <source>
        <dbReference type="ARBA" id="ARBA00023136"/>
    </source>
</evidence>
<evidence type="ECO:0000313" key="16">
    <source>
        <dbReference type="EMBL" id="PIL23757.1"/>
    </source>
</evidence>
<dbReference type="PRINTS" id="PR00463">
    <property type="entry name" value="EP450I"/>
</dbReference>
<evidence type="ECO:0000256" key="5">
    <source>
        <dbReference type="ARBA" id="ARBA00022617"/>
    </source>
</evidence>
<evidence type="ECO:0000256" key="11">
    <source>
        <dbReference type="ARBA" id="ARBA00023033"/>
    </source>
</evidence>
<dbReference type="Proteomes" id="UP000230002">
    <property type="component" value="Unassembled WGS sequence"/>
</dbReference>
<feature type="binding site" description="axial binding residue" evidence="13">
    <location>
        <position position="449"/>
    </location>
    <ligand>
        <name>heme</name>
        <dbReference type="ChEBI" id="CHEBI:30413"/>
    </ligand>
    <ligandPart>
        <name>Fe</name>
        <dbReference type="ChEBI" id="CHEBI:18248"/>
    </ligandPart>
</feature>
<gene>
    <name evidence="16" type="ORF">GSI_13507</name>
</gene>
<dbReference type="EMBL" id="AYKW01000067">
    <property type="protein sequence ID" value="PIL23757.1"/>
    <property type="molecule type" value="Genomic_DNA"/>
</dbReference>
<protein>
    <submittedName>
        <fullName evidence="16">Cytochrome P450</fullName>
    </submittedName>
</protein>
<dbReference type="PANTHER" id="PTHR46300:SF5">
    <property type="entry name" value="CYTOCHROME P450"/>
    <property type="match status" value="1"/>
</dbReference>
<evidence type="ECO:0000256" key="3">
    <source>
        <dbReference type="ARBA" id="ARBA00005179"/>
    </source>
</evidence>
<keyword evidence="8" id="KW-1133">Transmembrane helix</keyword>
<dbReference type="PANTHER" id="PTHR46300">
    <property type="entry name" value="P450, PUTATIVE (EUROFUNG)-RELATED-RELATED"/>
    <property type="match status" value="1"/>
</dbReference>
<keyword evidence="5 13" id="KW-0349">Heme</keyword>
<evidence type="ECO:0000256" key="1">
    <source>
        <dbReference type="ARBA" id="ARBA00001971"/>
    </source>
</evidence>
<dbReference type="Gene3D" id="1.10.630.10">
    <property type="entry name" value="Cytochrome P450"/>
    <property type="match status" value="1"/>
</dbReference>